<accession>A0A6V6ZBU6</accession>
<gene>
    <name evidence="1" type="ORF">FLAT13_04788</name>
</gene>
<name>A0A6V6ZBU6_9FLAO</name>
<dbReference type="Proteomes" id="UP000530060">
    <property type="component" value="Unassembled WGS sequence"/>
</dbReference>
<dbReference type="EMBL" id="CAIJDP010000090">
    <property type="protein sequence ID" value="CAD0009230.1"/>
    <property type="molecule type" value="Genomic_DNA"/>
</dbReference>
<evidence type="ECO:0000313" key="1">
    <source>
        <dbReference type="EMBL" id="CAD0009230.1"/>
    </source>
</evidence>
<organism evidence="1 2">
    <name type="scientific">Flavobacterium salmonis</name>
    <dbReference type="NCBI Taxonomy" id="2654844"/>
    <lineage>
        <taxon>Bacteria</taxon>
        <taxon>Pseudomonadati</taxon>
        <taxon>Bacteroidota</taxon>
        <taxon>Flavobacteriia</taxon>
        <taxon>Flavobacteriales</taxon>
        <taxon>Flavobacteriaceae</taxon>
        <taxon>Flavobacterium</taxon>
    </lineage>
</organism>
<protein>
    <submittedName>
        <fullName evidence="1">Uncharacterized protein</fullName>
    </submittedName>
</protein>
<dbReference type="RefSeq" id="WP_078226566.1">
    <property type="nucleotide sequence ID" value="NZ_CAIJDP010000090.1"/>
</dbReference>
<sequence>MKYTFKIIIGLLFFNNSFAQQIDTLKVIVLSPYKIEVADNYLTEYNKLKKEILENRSALKEQKTKDKQANIEEFNKQPDYTKVMFENELNFYDSLTIDNYVATIVREYIAYRLYKPFKIKPRIILVSTITSTSDKKQYSEIANNKKNFFIINFPKMKFYKEKGELKVQTNIELYSAKTNEILLSKDNIGLSKGGLTDYPMCSGDNWDCAIVNSVYPNLIDVLRIIAEKNAEVK</sequence>
<reference evidence="1 2" key="1">
    <citation type="submission" date="2020-06" db="EMBL/GenBank/DDBJ databases">
        <authorList>
            <person name="Criscuolo A."/>
        </authorList>
    </citation>
    <scope>NUCLEOTIDE SEQUENCE [LARGE SCALE GENOMIC DNA]</scope>
    <source>
        <strain evidence="2">CIP 111411</strain>
    </source>
</reference>
<comment type="caution">
    <text evidence="1">The sequence shown here is derived from an EMBL/GenBank/DDBJ whole genome shotgun (WGS) entry which is preliminary data.</text>
</comment>
<keyword evidence="2" id="KW-1185">Reference proteome</keyword>
<evidence type="ECO:0000313" key="2">
    <source>
        <dbReference type="Proteomes" id="UP000530060"/>
    </source>
</evidence>
<proteinExistence type="predicted"/>
<dbReference type="AlphaFoldDB" id="A0A6V6ZBU6"/>